<evidence type="ECO:0000313" key="3">
    <source>
        <dbReference type="Proteomes" id="UP001429745"/>
    </source>
</evidence>
<proteinExistence type="predicted"/>
<reference evidence="2 3" key="1">
    <citation type="submission" date="2020-04" db="EMBL/GenBank/DDBJ databases">
        <title>CFH 90308 Microbacterium sp.</title>
        <authorList>
            <person name="Nie G."/>
            <person name="Ming H."/>
            <person name="Xia T."/>
        </authorList>
    </citation>
    <scope>NUCLEOTIDE SEQUENCE [LARGE SCALE GENOMIC DNA]</scope>
    <source>
        <strain evidence="2 3">CFH 90308</strain>
    </source>
</reference>
<dbReference type="Pfam" id="PF07876">
    <property type="entry name" value="Dabb"/>
    <property type="match status" value="1"/>
</dbReference>
<name>A0ABX1K8A1_9MICO</name>
<gene>
    <name evidence="2" type="ORF">HF576_02095</name>
</gene>
<comment type="caution">
    <text evidence="2">The sequence shown here is derived from an EMBL/GenBank/DDBJ whole genome shotgun (WGS) entry which is preliminary data.</text>
</comment>
<dbReference type="EMBL" id="JABACI010000001">
    <property type="protein sequence ID" value="NLP82630.1"/>
    <property type="molecule type" value="Genomic_DNA"/>
</dbReference>
<dbReference type="SUPFAM" id="SSF54909">
    <property type="entry name" value="Dimeric alpha+beta barrel"/>
    <property type="match status" value="1"/>
</dbReference>
<dbReference type="InterPro" id="IPR013097">
    <property type="entry name" value="Dabb"/>
</dbReference>
<keyword evidence="3" id="KW-1185">Reference proteome</keyword>
<dbReference type="SMART" id="SM00886">
    <property type="entry name" value="Dabb"/>
    <property type="match status" value="1"/>
</dbReference>
<evidence type="ECO:0000259" key="1">
    <source>
        <dbReference type="PROSITE" id="PS51502"/>
    </source>
</evidence>
<feature type="domain" description="Stress-response A/B barrel" evidence="1">
    <location>
        <begin position="2"/>
        <end position="94"/>
    </location>
</feature>
<accession>A0ABX1K8A1</accession>
<protein>
    <submittedName>
        <fullName evidence="2">Dabb family protein</fullName>
    </submittedName>
</protein>
<dbReference type="PROSITE" id="PS51502">
    <property type="entry name" value="S_R_A_B_BARREL"/>
    <property type="match status" value="1"/>
</dbReference>
<dbReference type="Proteomes" id="UP001429745">
    <property type="component" value="Unassembled WGS sequence"/>
</dbReference>
<dbReference type="RefSeq" id="WP_168911121.1">
    <property type="nucleotide sequence ID" value="NZ_JABACI010000001.1"/>
</dbReference>
<organism evidence="2 3">
    <name type="scientific">Microbacterium salsuginis</name>
    <dbReference type="NCBI Taxonomy" id="2722803"/>
    <lineage>
        <taxon>Bacteria</taxon>
        <taxon>Bacillati</taxon>
        <taxon>Actinomycetota</taxon>
        <taxon>Actinomycetes</taxon>
        <taxon>Micrococcales</taxon>
        <taxon>Microbacteriaceae</taxon>
        <taxon>Microbacterium</taxon>
    </lineage>
</organism>
<dbReference type="InterPro" id="IPR011008">
    <property type="entry name" value="Dimeric_a/b-barrel"/>
</dbReference>
<evidence type="ECO:0000313" key="2">
    <source>
        <dbReference type="EMBL" id="NLP82630.1"/>
    </source>
</evidence>
<dbReference type="Gene3D" id="3.30.70.100">
    <property type="match status" value="1"/>
</dbReference>
<sequence>MILHLAVFTWNDSVTDADVEQLTDALTTMARGIPELHSYTAGPNLQLRPGGDYAVAAIVEDEEGLAAYLDSPGHQSVYERYLGRMIAQRSAAQLPLDAGSFRAPQG</sequence>